<sequence>MPWKKTIQPFRVSITKEQGHRLCRGFHLEDCKPMCLATERVCFIVDVCSL</sequence>
<keyword evidence="2" id="KW-1185">Reference proteome</keyword>
<organism evidence="1 2">
    <name type="scientific">Rubroshorea leprosula</name>
    <dbReference type="NCBI Taxonomy" id="152421"/>
    <lineage>
        <taxon>Eukaryota</taxon>
        <taxon>Viridiplantae</taxon>
        <taxon>Streptophyta</taxon>
        <taxon>Embryophyta</taxon>
        <taxon>Tracheophyta</taxon>
        <taxon>Spermatophyta</taxon>
        <taxon>Magnoliopsida</taxon>
        <taxon>eudicotyledons</taxon>
        <taxon>Gunneridae</taxon>
        <taxon>Pentapetalae</taxon>
        <taxon>rosids</taxon>
        <taxon>malvids</taxon>
        <taxon>Malvales</taxon>
        <taxon>Dipterocarpaceae</taxon>
        <taxon>Rubroshorea</taxon>
    </lineage>
</organism>
<gene>
    <name evidence="1" type="ORF">SLEP1_g4962</name>
</gene>
<name>A0AAV5HZX7_9ROSI</name>
<evidence type="ECO:0000313" key="1">
    <source>
        <dbReference type="EMBL" id="GKU91034.1"/>
    </source>
</evidence>
<protein>
    <submittedName>
        <fullName evidence="1">Uncharacterized protein</fullName>
    </submittedName>
</protein>
<accession>A0AAV5HZX7</accession>
<evidence type="ECO:0000313" key="2">
    <source>
        <dbReference type="Proteomes" id="UP001054252"/>
    </source>
</evidence>
<comment type="caution">
    <text evidence="1">The sequence shown here is derived from an EMBL/GenBank/DDBJ whole genome shotgun (WGS) entry which is preliminary data.</text>
</comment>
<dbReference type="EMBL" id="BPVZ01000004">
    <property type="protein sequence ID" value="GKU91034.1"/>
    <property type="molecule type" value="Genomic_DNA"/>
</dbReference>
<proteinExistence type="predicted"/>
<reference evidence="1 2" key="1">
    <citation type="journal article" date="2021" name="Commun. Biol.">
        <title>The genome of Shorea leprosula (Dipterocarpaceae) highlights the ecological relevance of drought in aseasonal tropical rainforests.</title>
        <authorList>
            <person name="Ng K.K.S."/>
            <person name="Kobayashi M.J."/>
            <person name="Fawcett J.A."/>
            <person name="Hatakeyama M."/>
            <person name="Paape T."/>
            <person name="Ng C.H."/>
            <person name="Ang C.C."/>
            <person name="Tnah L.H."/>
            <person name="Lee C.T."/>
            <person name="Nishiyama T."/>
            <person name="Sese J."/>
            <person name="O'Brien M.J."/>
            <person name="Copetti D."/>
            <person name="Mohd Noor M.I."/>
            <person name="Ong R.C."/>
            <person name="Putra M."/>
            <person name="Sireger I.Z."/>
            <person name="Indrioko S."/>
            <person name="Kosugi Y."/>
            <person name="Izuno A."/>
            <person name="Isagi Y."/>
            <person name="Lee S.L."/>
            <person name="Shimizu K.K."/>
        </authorList>
    </citation>
    <scope>NUCLEOTIDE SEQUENCE [LARGE SCALE GENOMIC DNA]</scope>
    <source>
        <strain evidence="1">214</strain>
    </source>
</reference>
<dbReference type="Proteomes" id="UP001054252">
    <property type="component" value="Unassembled WGS sequence"/>
</dbReference>
<dbReference type="AlphaFoldDB" id="A0AAV5HZX7"/>